<gene>
    <name evidence="1" type="ORF">LEA_16922</name>
</gene>
<protein>
    <submittedName>
        <fullName evidence="1">Response regulator receiver domain protein</fullName>
    </submittedName>
</protein>
<reference evidence="1" key="1">
    <citation type="journal article" date="2013" name="Environ. Microbiol.">
        <title>Microbiota from the distal guts of lean and obese adolescents exhibit partial functional redundancy besides clear differences in community structure.</title>
        <authorList>
            <person name="Ferrer M."/>
            <person name="Ruiz A."/>
            <person name="Lanza F."/>
            <person name="Haange S.B."/>
            <person name="Oberbach A."/>
            <person name="Till H."/>
            <person name="Bargiela R."/>
            <person name="Campoy C."/>
            <person name="Segura M.T."/>
            <person name="Richter M."/>
            <person name="von Bergen M."/>
            <person name="Seifert J."/>
            <person name="Suarez A."/>
        </authorList>
    </citation>
    <scope>NUCLEOTIDE SEQUENCE</scope>
</reference>
<comment type="caution">
    <text evidence="1">The sequence shown here is derived from an EMBL/GenBank/DDBJ whole genome shotgun (WGS) entry which is preliminary data.</text>
</comment>
<dbReference type="EMBL" id="AJWY01011576">
    <property type="protein sequence ID" value="EKC52377.1"/>
    <property type="molecule type" value="Genomic_DNA"/>
</dbReference>
<evidence type="ECO:0000313" key="1">
    <source>
        <dbReference type="EMBL" id="EKC52377.1"/>
    </source>
</evidence>
<dbReference type="AlphaFoldDB" id="K1RV03"/>
<accession>K1RV03</accession>
<feature type="non-terminal residue" evidence="1">
    <location>
        <position position="1"/>
    </location>
</feature>
<name>K1RV03_9ZZZZ</name>
<sequence>DVCRLNDGKLLWANSTGLLYFEPRTLKESSSNRQFHISDIDINYNKVEIGEK</sequence>
<proteinExistence type="predicted"/>
<organism evidence="1">
    <name type="scientific">human gut metagenome</name>
    <dbReference type="NCBI Taxonomy" id="408170"/>
    <lineage>
        <taxon>unclassified sequences</taxon>
        <taxon>metagenomes</taxon>
        <taxon>organismal metagenomes</taxon>
    </lineage>
</organism>